<dbReference type="EMBL" id="JBHTLX010000006">
    <property type="protein sequence ID" value="MFD1247105.1"/>
    <property type="molecule type" value="Genomic_DNA"/>
</dbReference>
<evidence type="ECO:0000313" key="1">
    <source>
        <dbReference type="EMBL" id="MFD1247105.1"/>
    </source>
</evidence>
<organism evidence="1 2">
    <name type="scientific">Nocardioides ginsengisoli</name>
    <dbReference type="NCBI Taxonomy" id="363868"/>
    <lineage>
        <taxon>Bacteria</taxon>
        <taxon>Bacillati</taxon>
        <taxon>Actinomycetota</taxon>
        <taxon>Actinomycetes</taxon>
        <taxon>Propionibacteriales</taxon>
        <taxon>Nocardioidaceae</taxon>
        <taxon>Nocardioides</taxon>
    </lineage>
</organism>
<dbReference type="Proteomes" id="UP001597229">
    <property type="component" value="Unassembled WGS sequence"/>
</dbReference>
<accession>A0ABW3VWI7</accession>
<name>A0ABW3VWI7_9ACTN</name>
<sequence length="107" mass="11184">MRQDAGGSVLVQNYGMPFTVADWRAADDSFDPAEPTVTVSRLVSGSPATAVSGAAKLYVVELDILGTRKTAPLTSVTLPSTGASLTTVSGCDRPRLHVFAITTRNDS</sequence>
<reference evidence="2" key="1">
    <citation type="journal article" date="2019" name="Int. J. Syst. Evol. Microbiol.">
        <title>The Global Catalogue of Microorganisms (GCM) 10K type strain sequencing project: providing services to taxonomists for standard genome sequencing and annotation.</title>
        <authorList>
            <consortium name="The Broad Institute Genomics Platform"/>
            <consortium name="The Broad Institute Genome Sequencing Center for Infectious Disease"/>
            <person name="Wu L."/>
            <person name="Ma J."/>
        </authorList>
    </citation>
    <scope>NUCLEOTIDE SEQUENCE [LARGE SCALE GENOMIC DNA]</scope>
    <source>
        <strain evidence="2">CCUG 52478</strain>
    </source>
</reference>
<dbReference type="RefSeq" id="WP_367920408.1">
    <property type="nucleotide sequence ID" value="NZ_BAABAC010000031.1"/>
</dbReference>
<gene>
    <name evidence="1" type="ORF">ACFQ3F_04840</name>
</gene>
<proteinExistence type="predicted"/>
<keyword evidence="2" id="KW-1185">Reference proteome</keyword>
<evidence type="ECO:0000313" key="2">
    <source>
        <dbReference type="Proteomes" id="UP001597229"/>
    </source>
</evidence>
<protein>
    <submittedName>
        <fullName evidence="1">Uncharacterized protein</fullName>
    </submittedName>
</protein>
<comment type="caution">
    <text evidence="1">The sequence shown here is derived from an EMBL/GenBank/DDBJ whole genome shotgun (WGS) entry which is preliminary data.</text>
</comment>